<protein>
    <submittedName>
        <fullName evidence="1">Uncharacterized protein</fullName>
    </submittedName>
</protein>
<proteinExistence type="predicted"/>
<sequence length="60" mass="7129">MTHAVELTRDQLLQRREHILERLDTTLTEFTERAHAFCLVGEEWDAWDELQNISFLLGDD</sequence>
<comment type="caution">
    <text evidence="1">The sequence shown here is derived from an EMBL/GenBank/DDBJ whole genome shotgun (WGS) entry which is preliminary data.</text>
</comment>
<dbReference type="AlphaFoldDB" id="A0A1V9A131"/>
<dbReference type="Proteomes" id="UP000192591">
    <property type="component" value="Unassembled WGS sequence"/>
</dbReference>
<evidence type="ECO:0000313" key="1">
    <source>
        <dbReference type="EMBL" id="OQO90857.1"/>
    </source>
</evidence>
<keyword evidence="2" id="KW-1185">Reference proteome</keyword>
<dbReference type="STRING" id="1962155.B1813_15140"/>
<organism evidence="1 2">
    <name type="scientific">Saccharomonospora piscinae</name>
    <dbReference type="NCBI Taxonomy" id="687388"/>
    <lineage>
        <taxon>Bacteria</taxon>
        <taxon>Bacillati</taxon>
        <taxon>Actinomycetota</taxon>
        <taxon>Actinomycetes</taxon>
        <taxon>Pseudonocardiales</taxon>
        <taxon>Pseudonocardiaceae</taxon>
        <taxon>Saccharomonospora</taxon>
    </lineage>
</organism>
<name>A0A1V9A131_SACPI</name>
<accession>A0A1V9A131</accession>
<evidence type="ECO:0000313" key="2">
    <source>
        <dbReference type="Proteomes" id="UP000192591"/>
    </source>
</evidence>
<dbReference type="EMBL" id="MWIH01000006">
    <property type="protein sequence ID" value="OQO90857.1"/>
    <property type="molecule type" value="Genomic_DNA"/>
</dbReference>
<gene>
    <name evidence="1" type="ORF">B1813_15140</name>
</gene>
<dbReference type="RefSeq" id="WP_081193010.1">
    <property type="nucleotide sequence ID" value="NZ_MWIH01000006.1"/>
</dbReference>
<reference evidence="1 2" key="1">
    <citation type="submission" date="2017-02" db="EMBL/GenBank/DDBJ databases">
        <title>Draft genome of Saccharomonospora sp. 154.</title>
        <authorList>
            <person name="Alonso-Carmona G.S."/>
            <person name="De La Haba R."/>
            <person name="Vera-Gargallo B."/>
            <person name="Sandoval-Trujillo A.H."/>
            <person name="Ramirez-Duran N."/>
            <person name="Ventosa A."/>
        </authorList>
    </citation>
    <scope>NUCLEOTIDE SEQUENCE [LARGE SCALE GENOMIC DNA]</scope>
    <source>
        <strain evidence="1 2">LRS4.154</strain>
    </source>
</reference>